<reference evidence="1 2" key="1">
    <citation type="journal article" date="2016" name="Environ. Microbiol.">
        <title>New Methyloceanibacter diversity from North Sea sediments includes methanotroph containing solely the soluble methane monooxygenase.</title>
        <authorList>
            <person name="Vekeman B."/>
            <person name="Kerckhof F.M."/>
            <person name="Cremers G."/>
            <person name="de Vos P."/>
            <person name="Vandamme P."/>
            <person name="Boon N."/>
            <person name="Op den Camp H.J."/>
            <person name="Heylen K."/>
        </authorList>
    </citation>
    <scope>NUCLEOTIDE SEQUENCE [LARGE SCALE GENOMIC DNA]</scope>
    <source>
        <strain evidence="1 2">R-67174</strain>
    </source>
</reference>
<protein>
    <recommendedName>
        <fullName evidence="3">YMGG-like Gly-zipper domain-containing protein</fullName>
    </recommendedName>
</protein>
<evidence type="ECO:0000313" key="2">
    <source>
        <dbReference type="Proteomes" id="UP000094501"/>
    </source>
</evidence>
<dbReference type="AlphaFoldDB" id="A0A1E3W6M9"/>
<name>A0A1E3W6M9_9HYPH</name>
<keyword evidence="2" id="KW-1185">Reference proteome</keyword>
<comment type="caution">
    <text evidence="1">The sequence shown here is derived from an EMBL/GenBank/DDBJ whole genome shotgun (WGS) entry which is preliminary data.</text>
</comment>
<dbReference type="EMBL" id="LPWG01000004">
    <property type="protein sequence ID" value="ODS00757.1"/>
    <property type="molecule type" value="Genomic_DNA"/>
</dbReference>
<accession>A0A1E3W6M9</accession>
<gene>
    <name evidence="1" type="ORF">AUC68_14395</name>
</gene>
<dbReference type="Proteomes" id="UP000094501">
    <property type="component" value="Unassembled WGS sequence"/>
</dbReference>
<evidence type="ECO:0008006" key="3">
    <source>
        <dbReference type="Google" id="ProtNLM"/>
    </source>
</evidence>
<evidence type="ECO:0000313" key="1">
    <source>
        <dbReference type="EMBL" id="ODS00757.1"/>
    </source>
</evidence>
<proteinExistence type="predicted"/>
<sequence length="98" mass="9425">MRANRALERCARDRRYLLQPQEHAGAHDGPVGAQGGSMTRFGILVVAAAGLAAAGCTTGEKRVSGAAIGGVFGAAIAGPLGAGAGAAAGAATAPSIAR</sequence>
<organism evidence="1 2">
    <name type="scientific">Methyloceanibacter methanicus</name>
    <dbReference type="NCBI Taxonomy" id="1774968"/>
    <lineage>
        <taxon>Bacteria</taxon>
        <taxon>Pseudomonadati</taxon>
        <taxon>Pseudomonadota</taxon>
        <taxon>Alphaproteobacteria</taxon>
        <taxon>Hyphomicrobiales</taxon>
        <taxon>Hyphomicrobiaceae</taxon>
        <taxon>Methyloceanibacter</taxon>
    </lineage>
</organism>